<proteinExistence type="inferred from homology"/>
<dbReference type="EMBL" id="MU005657">
    <property type="protein sequence ID" value="KAF2675647.1"/>
    <property type="molecule type" value="Genomic_DNA"/>
</dbReference>
<dbReference type="InterPro" id="IPR050097">
    <property type="entry name" value="Ferredoxin-NADP_redctase_2"/>
</dbReference>
<evidence type="ECO:0000313" key="6">
    <source>
        <dbReference type="Proteomes" id="UP000799291"/>
    </source>
</evidence>
<evidence type="ECO:0000313" key="5">
    <source>
        <dbReference type="EMBL" id="KAF2675647.1"/>
    </source>
</evidence>
<evidence type="ECO:0000256" key="2">
    <source>
        <dbReference type="ARBA" id="ARBA00022630"/>
    </source>
</evidence>
<dbReference type="InterPro" id="IPR036188">
    <property type="entry name" value="FAD/NAD-bd_sf"/>
</dbReference>
<name>A0A6G1IBN5_9PLEO</name>
<dbReference type="AlphaFoldDB" id="A0A6G1IBN5"/>
<feature type="domain" description="FAD/NAD(P)-binding" evidence="4">
    <location>
        <begin position="3"/>
        <end position="290"/>
    </location>
</feature>
<dbReference type="PANTHER" id="PTHR48105">
    <property type="entry name" value="THIOREDOXIN REDUCTASE 1-RELATED-RELATED"/>
    <property type="match status" value="1"/>
</dbReference>
<dbReference type="Proteomes" id="UP000799291">
    <property type="component" value="Unassembled WGS sequence"/>
</dbReference>
<dbReference type="GO" id="GO:0016491">
    <property type="term" value="F:oxidoreductase activity"/>
    <property type="evidence" value="ECO:0007669"/>
    <property type="project" value="UniProtKB-KW"/>
</dbReference>
<dbReference type="GO" id="GO:0097237">
    <property type="term" value="P:cellular response to toxic substance"/>
    <property type="evidence" value="ECO:0007669"/>
    <property type="project" value="UniProtKB-ARBA"/>
</dbReference>
<protein>
    <submittedName>
        <fullName evidence="5">Putative pyridine nucleotide-disulfide oxidoreductase</fullName>
    </submittedName>
</protein>
<reference evidence="5" key="1">
    <citation type="journal article" date="2020" name="Stud. Mycol.">
        <title>101 Dothideomycetes genomes: a test case for predicting lifestyles and emergence of pathogens.</title>
        <authorList>
            <person name="Haridas S."/>
            <person name="Albert R."/>
            <person name="Binder M."/>
            <person name="Bloem J."/>
            <person name="Labutti K."/>
            <person name="Salamov A."/>
            <person name="Andreopoulos B."/>
            <person name="Baker S."/>
            <person name="Barry K."/>
            <person name="Bills G."/>
            <person name="Bluhm B."/>
            <person name="Cannon C."/>
            <person name="Castanera R."/>
            <person name="Culley D."/>
            <person name="Daum C."/>
            <person name="Ezra D."/>
            <person name="Gonzalez J."/>
            <person name="Henrissat B."/>
            <person name="Kuo A."/>
            <person name="Liang C."/>
            <person name="Lipzen A."/>
            <person name="Lutzoni F."/>
            <person name="Magnuson J."/>
            <person name="Mondo S."/>
            <person name="Nolan M."/>
            <person name="Ohm R."/>
            <person name="Pangilinan J."/>
            <person name="Park H.-J."/>
            <person name="Ramirez L."/>
            <person name="Alfaro M."/>
            <person name="Sun H."/>
            <person name="Tritt A."/>
            <person name="Yoshinaga Y."/>
            <person name="Zwiers L.-H."/>
            <person name="Turgeon B."/>
            <person name="Goodwin S."/>
            <person name="Spatafora J."/>
            <person name="Crous P."/>
            <person name="Grigoriev I."/>
        </authorList>
    </citation>
    <scope>NUCLEOTIDE SEQUENCE</scope>
    <source>
        <strain evidence="5">CBS 122367</strain>
    </source>
</reference>
<dbReference type="Gene3D" id="3.50.50.60">
    <property type="entry name" value="FAD/NAD(P)-binding domain"/>
    <property type="match status" value="2"/>
</dbReference>
<accession>A0A6G1IBN5</accession>
<organism evidence="5 6">
    <name type="scientific">Lentithecium fluviatile CBS 122367</name>
    <dbReference type="NCBI Taxonomy" id="1168545"/>
    <lineage>
        <taxon>Eukaryota</taxon>
        <taxon>Fungi</taxon>
        <taxon>Dikarya</taxon>
        <taxon>Ascomycota</taxon>
        <taxon>Pezizomycotina</taxon>
        <taxon>Dothideomycetes</taxon>
        <taxon>Pleosporomycetidae</taxon>
        <taxon>Pleosporales</taxon>
        <taxon>Massarineae</taxon>
        <taxon>Lentitheciaceae</taxon>
        <taxon>Lentithecium</taxon>
    </lineage>
</organism>
<keyword evidence="6" id="KW-1185">Reference proteome</keyword>
<comment type="similarity">
    <text evidence="1">Belongs to the class-II pyridine nucleotide-disulfide oxidoreductase family.</text>
</comment>
<dbReference type="OrthoDB" id="10260355at2759"/>
<dbReference type="SUPFAM" id="SSF51905">
    <property type="entry name" value="FAD/NAD(P)-binding domain"/>
    <property type="match status" value="1"/>
</dbReference>
<keyword evidence="2" id="KW-0285">Flavoprotein</keyword>
<evidence type="ECO:0000259" key="4">
    <source>
        <dbReference type="Pfam" id="PF07992"/>
    </source>
</evidence>
<evidence type="ECO:0000256" key="1">
    <source>
        <dbReference type="ARBA" id="ARBA00009333"/>
    </source>
</evidence>
<gene>
    <name evidence="5" type="ORF">K458DRAFT_324147</name>
</gene>
<keyword evidence="3" id="KW-0560">Oxidoreductase</keyword>
<dbReference type="InterPro" id="IPR023753">
    <property type="entry name" value="FAD/NAD-binding_dom"/>
</dbReference>
<evidence type="ECO:0000256" key="3">
    <source>
        <dbReference type="ARBA" id="ARBA00023002"/>
    </source>
</evidence>
<dbReference type="PRINTS" id="PR00368">
    <property type="entry name" value="FADPNR"/>
</dbReference>
<sequence length="315" mass="34169">MTDVLIIGGGIAGLAAALTLARQQHTAIVFDSEVYRNAPSAHMHNVLTWDRSDPKEFRAAAKANILEGYSTIEFKNVEITAIEKNNESNTFKPTDKSGQEWHGRKIILATGVRDVFPDIEGYAENFAKSIYHCFFCKGYEARGVASAGILAIPDLAGVPQALHFARIASRFTKSVAIYTNGSEELKEDIKKEQGDNQVFSVESRKIVRFEKGPGFSDVIIHFEDGNSVTEGFLGHKPPTLPKDSLAEQLGLEMTSMNDPKIHPMFCETSVKGVFVGGDGASPIKIIPQALFTGSAAAAAACVQLQAEDFGQKGIF</sequence>
<dbReference type="Pfam" id="PF07992">
    <property type="entry name" value="Pyr_redox_2"/>
    <property type="match status" value="1"/>
</dbReference>
<dbReference type="PRINTS" id="PR00469">
    <property type="entry name" value="PNDRDTASEII"/>
</dbReference>